<evidence type="ECO:0000259" key="2">
    <source>
        <dbReference type="Pfam" id="PF06957"/>
    </source>
</evidence>
<keyword evidence="4" id="KW-1185">Reference proteome</keyword>
<feature type="domain" description="Coatomer alpha subunit C-terminal" evidence="2">
    <location>
        <begin position="220"/>
        <end position="296"/>
    </location>
</feature>
<dbReference type="Pfam" id="PF06957">
    <property type="entry name" value="COPI_C"/>
    <property type="match status" value="2"/>
</dbReference>
<accession>A0A1D2M8U1</accession>
<evidence type="ECO:0000256" key="1">
    <source>
        <dbReference type="SAM" id="MobiDB-lite"/>
    </source>
</evidence>
<comment type="caution">
    <text evidence="3">The sequence shown here is derived from an EMBL/GenBank/DDBJ whole genome shotgun (WGS) entry which is preliminary data.</text>
</comment>
<dbReference type="GO" id="GO:0030126">
    <property type="term" value="C:COPI vesicle coat"/>
    <property type="evidence" value="ECO:0007669"/>
    <property type="project" value="InterPro"/>
</dbReference>
<dbReference type="AlphaFoldDB" id="A0A1D2M8U1"/>
<feature type="region of interest" description="Disordered" evidence="1">
    <location>
        <begin position="1"/>
        <end position="31"/>
    </location>
</feature>
<evidence type="ECO:0000313" key="3">
    <source>
        <dbReference type="EMBL" id="ODM89352.1"/>
    </source>
</evidence>
<dbReference type="Proteomes" id="UP000094527">
    <property type="component" value="Unassembled WGS sequence"/>
</dbReference>
<name>A0A1D2M8U1_ORCCI</name>
<dbReference type="GO" id="GO:0005198">
    <property type="term" value="F:structural molecule activity"/>
    <property type="evidence" value="ECO:0007669"/>
    <property type="project" value="InterPro"/>
</dbReference>
<sequence length="296" mass="33037">MIQWMDADPTGGWGDEDLPAERHSQGDGEATLAAGGGWDMEDDIELSPDLQVSGTVEVVFEQSLKGISVPQRWTNSSKYAIDHVYAGSFESTARLLYDQIGVVSIEPFRQLFLAAYLKSRASFTALPNLPALPFYPMRNTKEAAPAVGNPLSDLVQKLQGCFQLTTKGDFPEAVDKFQSLLLSIPLTFVENKSDLTFIQELVILCREYILGLQMELYRLKKNPVDEHAMEYDEQNPFSVCAVTYKPIYRGKPEVKCPFCRATFMPQFEGSLCVVCTVAEVGKEDVLGLRISPIQFR</sequence>
<dbReference type="STRING" id="48709.A0A1D2M8U1"/>
<dbReference type="EMBL" id="LJIJ01002707">
    <property type="protein sequence ID" value="ODM89352.1"/>
    <property type="molecule type" value="Genomic_DNA"/>
</dbReference>
<dbReference type="GO" id="GO:0006886">
    <property type="term" value="P:intracellular protein transport"/>
    <property type="evidence" value="ECO:0007669"/>
    <property type="project" value="InterPro"/>
</dbReference>
<dbReference type="InterPro" id="IPR010714">
    <property type="entry name" value="Coatomer_asu_C"/>
</dbReference>
<proteinExistence type="predicted"/>
<reference evidence="3 4" key="1">
    <citation type="journal article" date="2016" name="Genome Biol. Evol.">
        <title>Gene Family Evolution Reflects Adaptation to Soil Environmental Stressors in the Genome of the Collembolan Orchesella cincta.</title>
        <authorList>
            <person name="Faddeeva-Vakhrusheva A."/>
            <person name="Derks M.F."/>
            <person name="Anvar S.Y."/>
            <person name="Agamennone V."/>
            <person name="Suring W."/>
            <person name="Smit S."/>
            <person name="van Straalen N.M."/>
            <person name="Roelofs D."/>
        </authorList>
    </citation>
    <scope>NUCLEOTIDE SEQUENCE [LARGE SCALE GENOMIC DNA]</scope>
    <source>
        <tissue evidence="3">Mixed pool</tissue>
    </source>
</reference>
<dbReference type="GO" id="GO:0016192">
    <property type="term" value="P:vesicle-mediated transport"/>
    <property type="evidence" value="ECO:0007669"/>
    <property type="project" value="InterPro"/>
</dbReference>
<organism evidence="3 4">
    <name type="scientific">Orchesella cincta</name>
    <name type="common">Springtail</name>
    <name type="synonym">Podura cincta</name>
    <dbReference type="NCBI Taxonomy" id="48709"/>
    <lineage>
        <taxon>Eukaryota</taxon>
        <taxon>Metazoa</taxon>
        <taxon>Ecdysozoa</taxon>
        <taxon>Arthropoda</taxon>
        <taxon>Hexapoda</taxon>
        <taxon>Collembola</taxon>
        <taxon>Entomobryomorpha</taxon>
        <taxon>Entomobryoidea</taxon>
        <taxon>Orchesellidae</taxon>
        <taxon>Orchesellinae</taxon>
        <taxon>Orchesella</taxon>
    </lineage>
</organism>
<dbReference type="OrthoDB" id="10261470at2759"/>
<protein>
    <submittedName>
        <fullName evidence="3">Coatomer subunit alpha</fullName>
    </submittedName>
</protein>
<gene>
    <name evidence="3" type="ORF">Ocin01_17333</name>
</gene>
<evidence type="ECO:0000313" key="4">
    <source>
        <dbReference type="Proteomes" id="UP000094527"/>
    </source>
</evidence>
<feature type="domain" description="Coatomer alpha subunit C-terminal" evidence="2">
    <location>
        <begin position="9"/>
        <end position="219"/>
    </location>
</feature>